<dbReference type="AlphaFoldDB" id="R1I8U1"/>
<dbReference type="Proteomes" id="UP000011223">
    <property type="component" value="Unassembled WGS sequence"/>
</dbReference>
<sequence length="53" mass="6082">MEKASIEKASAVIWRHVVIVPVLQLDDQYAECYLIIFSENDDPIAQLFGELFL</sequence>
<evidence type="ECO:0000313" key="2">
    <source>
        <dbReference type="Proteomes" id="UP000011223"/>
    </source>
</evidence>
<accession>R1I8U1</accession>
<organism evidence="1 2">
    <name type="scientific">Grimontia indica</name>
    <dbReference type="NCBI Taxonomy" id="1056512"/>
    <lineage>
        <taxon>Bacteria</taxon>
        <taxon>Pseudomonadati</taxon>
        <taxon>Pseudomonadota</taxon>
        <taxon>Gammaproteobacteria</taxon>
        <taxon>Vibrionales</taxon>
        <taxon>Vibrionaceae</taxon>
        <taxon>Grimontia</taxon>
    </lineage>
</organism>
<keyword evidence="2" id="KW-1185">Reference proteome</keyword>
<gene>
    <name evidence="1" type="ORF">D515_04638</name>
</gene>
<name>R1I8U1_9GAMM</name>
<reference evidence="1 2" key="1">
    <citation type="journal article" date="2014" name="PLoS ONE">
        <title>Grimontia indica AK16(T), sp. nov., Isolated from a Seawater Sample Reports the Presence of Pathogenic Genes Similar to Vibrio Genus.</title>
        <authorList>
            <person name="Singh A."/>
            <person name="Vaidya B."/>
            <person name="Khatri I."/>
            <person name="Srinivas T.N."/>
            <person name="Subramanian S."/>
            <person name="Korpole S."/>
            <person name="Pinnaka A.K."/>
        </authorList>
    </citation>
    <scope>NUCLEOTIDE SEQUENCE [LARGE SCALE GENOMIC DNA]</scope>
    <source>
        <strain evidence="1 2">AK16</strain>
    </source>
</reference>
<comment type="caution">
    <text evidence="1">The sequence shown here is derived from an EMBL/GenBank/DDBJ whole genome shotgun (WGS) entry which is preliminary data.</text>
</comment>
<evidence type="ECO:0000313" key="1">
    <source>
        <dbReference type="EMBL" id="EOD77126.1"/>
    </source>
</evidence>
<proteinExistence type="predicted"/>
<protein>
    <submittedName>
        <fullName evidence="1">Uncharacterized protein</fullName>
    </submittedName>
</protein>
<dbReference type="EMBL" id="ANFM02000070">
    <property type="protein sequence ID" value="EOD77126.1"/>
    <property type="molecule type" value="Genomic_DNA"/>
</dbReference>